<feature type="transmembrane region" description="Helical" evidence="6">
    <location>
        <begin position="50"/>
        <end position="66"/>
    </location>
</feature>
<feature type="transmembrane region" description="Helical" evidence="6">
    <location>
        <begin position="233"/>
        <end position="255"/>
    </location>
</feature>
<evidence type="ECO:0000313" key="8">
    <source>
        <dbReference type="Proteomes" id="UP000008209"/>
    </source>
</evidence>
<dbReference type="HOGENOM" id="CLU_005170_7_3_6"/>
<keyword evidence="3 6" id="KW-0812">Transmembrane</keyword>
<dbReference type="Pfam" id="PF00939">
    <property type="entry name" value="Na_sulph_symp"/>
    <property type="match status" value="1"/>
</dbReference>
<name>E6XQZ8_SHEP2</name>
<dbReference type="Proteomes" id="UP000008209">
    <property type="component" value="Chromosome"/>
</dbReference>
<feature type="transmembrane region" description="Helical" evidence="6">
    <location>
        <begin position="306"/>
        <end position="327"/>
    </location>
</feature>
<dbReference type="AlphaFoldDB" id="E6XQZ8"/>
<dbReference type="PATRIC" id="fig|399804.5.peg.206"/>
<evidence type="ECO:0000256" key="5">
    <source>
        <dbReference type="ARBA" id="ARBA00023136"/>
    </source>
</evidence>
<dbReference type="GO" id="GO:0016020">
    <property type="term" value="C:membrane"/>
    <property type="evidence" value="ECO:0007669"/>
    <property type="project" value="UniProtKB-SubCell"/>
</dbReference>
<feature type="transmembrane region" description="Helical" evidence="6">
    <location>
        <begin position="339"/>
        <end position="363"/>
    </location>
</feature>
<comment type="subcellular location">
    <subcellularLocation>
        <location evidence="1">Membrane</location>
        <topology evidence="1">Multi-pass membrane protein</topology>
    </subcellularLocation>
</comment>
<evidence type="ECO:0000256" key="3">
    <source>
        <dbReference type="ARBA" id="ARBA00022692"/>
    </source>
</evidence>
<feature type="transmembrane region" description="Helical" evidence="6">
    <location>
        <begin position="73"/>
        <end position="90"/>
    </location>
</feature>
<evidence type="ECO:0000256" key="2">
    <source>
        <dbReference type="ARBA" id="ARBA00007349"/>
    </source>
</evidence>
<evidence type="ECO:0000256" key="6">
    <source>
        <dbReference type="SAM" id="Phobius"/>
    </source>
</evidence>
<feature type="transmembrane region" description="Helical" evidence="6">
    <location>
        <begin position="457"/>
        <end position="480"/>
    </location>
</feature>
<feature type="transmembrane region" description="Helical" evidence="6">
    <location>
        <begin position="102"/>
        <end position="126"/>
    </location>
</feature>
<dbReference type="InterPro" id="IPR030676">
    <property type="entry name" value="CitT-rel"/>
</dbReference>
<sequence>MMFHHCAAITSNKFKLVLTMNKKIISWLIILAVGGGIWLTPVPAGVDPTAWHLLAIFAATVLGLILEPIPMGAVAIGGITITALTGTLTIKDSLTGFSNDVIWLIVTAFFISRAFIKSGLGARIGFVFMRLLGKKTLSLSYGLLLTDLILAPAIPSNTARTGGIVFPLANSVADAYGSKAEEGTSGKLGSFLMTTVFHGTTITGAMFLTGMAANPLAAKLAADMGVEITWGQWALAALVPGIIALILMPLFAYMLNKPSITSTPQAPQIAAKALADMGKMKLTEWVTLGTFIALIALWIGGPALGVSGTTAAMVGLIILVTANVLSWDDVLKEKGAWNTLVWFSALVMMATFLNKLGLITWFGTNIATNLSGLDWPVALFSLVLIYFYIHYAFASATAHVAALYSVFLAVAIQLGAPGLLAALIFGFTSNLYACGTHYGTGPAPILFGAGHVSLPKWWSVGFAMGLLQIAIWTLVGGIWWKVIGLY</sequence>
<dbReference type="NCBIfam" id="TIGR00785">
    <property type="entry name" value="dass"/>
    <property type="match status" value="1"/>
</dbReference>
<dbReference type="PIRSF" id="PIRSF002457">
    <property type="entry name" value="DASS"/>
    <property type="match status" value="1"/>
</dbReference>
<protein>
    <submittedName>
        <fullName evidence="7">Anion transporter</fullName>
    </submittedName>
</protein>
<dbReference type="EMBL" id="CP002457">
    <property type="protein sequence ID" value="ADV52694.1"/>
    <property type="molecule type" value="Genomic_DNA"/>
</dbReference>
<feature type="transmembrane region" description="Helical" evidence="6">
    <location>
        <begin position="188"/>
        <end position="213"/>
    </location>
</feature>
<feature type="transmembrane region" description="Helical" evidence="6">
    <location>
        <begin position="282"/>
        <end position="300"/>
    </location>
</feature>
<feature type="transmembrane region" description="Helical" evidence="6">
    <location>
        <begin position="24"/>
        <end position="44"/>
    </location>
</feature>
<dbReference type="PANTHER" id="PTHR42826">
    <property type="entry name" value="DICARBOXYLATE TRANSPORTER 2.1, CHLOROPLASTIC"/>
    <property type="match status" value="1"/>
</dbReference>
<dbReference type="GO" id="GO:0022857">
    <property type="term" value="F:transmembrane transporter activity"/>
    <property type="evidence" value="ECO:0007669"/>
    <property type="project" value="InterPro"/>
</dbReference>
<gene>
    <name evidence="7" type="ordered locus">Sput200_0205</name>
</gene>
<dbReference type="InterPro" id="IPR001898">
    <property type="entry name" value="SLC13A/DASS"/>
</dbReference>
<evidence type="ECO:0000256" key="1">
    <source>
        <dbReference type="ARBA" id="ARBA00004141"/>
    </source>
</evidence>
<evidence type="ECO:0000313" key="7">
    <source>
        <dbReference type="EMBL" id="ADV52694.1"/>
    </source>
</evidence>
<reference evidence="7 8" key="1">
    <citation type="submission" date="2011-01" db="EMBL/GenBank/DDBJ databases">
        <title>Complete sequence of Shewanella putrefaciens 200.</title>
        <authorList>
            <consortium name="US DOE Joint Genome Institute"/>
            <person name="Lucas S."/>
            <person name="Copeland A."/>
            <person name="Lapidus A."/>
            <person name="Cheng J.-F."/>
            <person name="Bruce D."/>
            <person name="Goodwin L."/>
            <person name="Pitluck S."/>
            <person name="Munk A.C."/>
            <person name="Detter J.C."/>
            <person name="Han C."/>
            <person name="Tapia R."/>
            <person name="Land M."/>
            <person name="Hauser L."/>
            <person name="Chang Y.-J."/>
            <person name="Jeffries C."/>
            <person name="Kyrpides N."/>
            <person name="Ivanova N."/>
            <person name="Mikhailova N."/>
            <person name="Kolker E."/>
            <person name="Lawrence C."/>
            <person name="McCue L.A."/>
            <person name="DiChristina T."/>
            <person name="Nealson K."/>
            <person name="Fredrickson J.K."/>
            <person name="Woyke T."/>
        </authorList>
    </citation>
    <scope>NUCLEOTIDE SEQUENCE [LARGE SCALE GENOMIC DNA]</scope>
    <source>
        <strain evidence="7 8">200</strain>
    </source>
</reference>
<feature type="transmembrane region" description="Helical" evidence="6">
    <location>
        <begin position="375"/>
        <end position="394"/>
    </location>
</feature>
<evidence type="ECO:0000256" key="4">
    <source>
        <dbReference type="ARBA" id="ARBA00022989"/>
    </source>
</evidence>
<keyword evidence="4 6" id="KW-1133">Transmembrane helix</keyword>
<comment type="similarity">
    <text evidence="2">Belongs to the SLC13A/DASS transporter (TC 2.A.47) family. DIT1 subfamily.</text>
</comment>
<organism evidence="7 8">
    <name type="scientific">Shewanella putrefaciens (strain 200)</name>
    <dbReference type="NCBI Taxonomy" id="399804"/>
    <lineage>
        <taxon>Bacteria</taxon>
        <taxon>Pseudomonadati</taxon>
        <taxon>Pseudomonadota</taxon>
        <taxon>Gammaproteobacteria</taxon>
        <taxon>Alteromonadales</taxon>
        <taxon>Shewanellaceae</taxon>
        <taxon>Shewanella</taxon>
    </lineage>
</organism>
<keyword evidence="5 6" id="KW-0472">Membrane</keyword>
<proteinExistence type="inferred from homology"/>
<dbReference type="KEGG" id="shp:Sput200_0205"/>
<feature type="transmembrane region" description="Helical" evidence="6">
    <location>
        <begin position="401"/>
        <end position="427"/>
    </location>
</feature>
<accession>E6XQZ8</accession>